<dbReference type="EMBL" id="UZAK01000196">
    <property type="protein sequence ID" value="VDO60852.1"/>
    <property type="molecule type" value="Genomic_DNA"/>
</dbReference>
<evidence type="ECO:0000313" key="1">
    <source>
        <dbReference type="EMBL" id="VDO60852.1"/>
    </source>
</evidence>
<reference evidence="3" key="1">
    <citation type="submission" date="2016-06" db="UniProtKB">
        <authorList>
            <consortium name="WormBaseParasite"/>
        </authorList>
    </citation>
    <scope>IDENTIFICATION</scope>
</reference>
<name>A0A183JCB6_9TREM</name>
<dbReference type="AlphaFoldDB" id="A0A183JCB6"/>
<evidence type="ECO:0000313" key="2">
    <source>
        <dbReference type="Proteomes" id="UP000279833"/>
    </source>
</evidence>
<accession>A0A183JCB6</accession>
<organism evidence="3">
    <name type="scientific">Schistosoma curassoni</name>
    <dbReference type="NCBI Taxonomy" id="6186"/>
    <lineage>
        <taxon>Eukaryota</taxon>
        <taxon>Metazoa</taxon>
        <taxon>Spiralia</taxon>
        <taxon>Lophotrochozoa</taxon>
        <taxon>Platyhelminthes</taxon>
        <taxon>Trematoda</taxon>
        <taxon>Digenea</taxon>
        <taxon>Strigeidida</taxon>
        <taxon>Schistosomatoidea</taxon>
        <taxon>Schistosomatidae</taxon>
        <taxon>Schistosoma</taxon>
    </lineage>
</organism>
<dbReference type="WBParaSite" id="SCUD_0000032201-mRNA-1">
    <property type="protein sequence ID" value="SCUD_0000032201-mRNA-1"/>
    <property type="gene ID" value="SCUD_0000032201"/>
</dbReference>
<keyword evidence="2" id="KW-1185">Reference proteome</keyword>
<proteinExistence type="predicted"/>
<protein>
    <submittedName>
        <fullName evidence="1 3">Uncharacterized protein</fullName>
    </submittedName>
</protein>
<evidence type="ECO:0000313" key="3">
    <source>
        <dbReference type="WBParaSite" id="SCUD_0000032201-mRNA-1"/>
    </source>
</evidence>
<reference evidence="1 2" key="2">
    <citation type="submission" date="2018-11" db="EMBL/GenBank/DDBJ databases">
        <authorList>
            <consortium name="Pathogen Informatics"/>
        </authorList>
    </citation>
    <scope>NUCLEOTIDE SEQUENCE [LARGE SCALE GENOMIC DNA]</scope>
    <source>
        <strain evidence="1">Dakar</strain>
        <strain evidence="2">Dakar, Senegal</strain>
    </source>
</reference>
<dbReference type="Proteomes" id="UP000279833">
    <property type="component" value="Unassembled WGS sequence"/>
</dbReference>
<sequence>MQQSNHIDGEDLEEVRTFTYLISIIDEHGGSDADMKARISKTRAAYSQLENIWNSKQLSVNSQQCQNFQYKCQESSIVWSGNLENFDSHHPEDTGVY</sequence>
<gene>
    <name evidence="1" type="ORF">SCUD_LOCUS323</name>
</gene>